<dbReference type="AlphaFoldDB" id="M2TJ22"/>
<accession>M2TJ22</accession>
<reference evidence="2 3" key="1">
    <citation type="journal article" date="2012" name="PLoS Pathog.">
        <title>Diverse lifestyles and strategies of plant pathogenesis encoded in the genomes of eighteen Dothideomycetes fungi.</title>
        <authorList>
            <person name="Ohm R.A."/>
            <person name="Feau N."/>
            <person name="Henrissat B."/>
            <person name="Schoch C.L."/>
            <person name="Horwitz B.A."/>
            <person name="Barry K.W."/>
            <person name="Condon B.J."/>
            <person name="Copeland A.C."/>
            <person name="Dhillon B."/>
            <person name="Glaser F."/>
            <person name="Hesse C.N."/>
            <person name="Kosti I."/>
            <person name="LaButti K."/>
            <person name="Lindquist E.A."/>
            <person name="Lucas S."/>
            <person name="Salamov A.A."/>
            <person name="Bradshaw R.E."/>
            <person name="Ciuffetti L."/>
            <person name="Hamelin R.C."/>
            <person name="Kema G.H.J."/>
            <person name="Lawrence C."/>
            <person name="Scott J.A."/>
            <person name="Spatafora J.W."/>
            <person name="Turgeon B.G."/>
            <person name="de Wit P.J.G.M."/>
            <person name="Zhong S."/>
            <person name="Goodwin S.B."/>
            <person name="Grigoriev I.V."/>
        </authorList>
    </citation>
    <scope>NUCLEOTIDE SEQUENCE [LARGE SCALE GENOMIC DNA]</scope>
    <source>
        <strain evidence="3">ND90Pr / ATCC 201652</strain>
    </source>
</reference>
<evidence type="ECO:0000313" key="2">
    <source>
        <dbReference type="EMBL" id="EMD69206.1"/>
    </source>
</evidence>
<sequence>MVLESGKKENMCPVLRWTVVVCQLAWVGGTPLPSLWVGPFPLVARSSSRSVGGSELGGGRRSNGANGARVRNDEAGVGSERLARLASPDRPCLLDAESGPRGNPSRHLDGGIAAYPDSTRLVKTTHEFSRLRAKLIAARPCRRRVCNGEPHTPPHVRLMLLHHLRLHHPRTIAMSLAAAAAAAATPAPAPAPAPARINVLSSHVHTMAMANNNIHDTPPLSSPSEPAYSTRPAHPHQTALLSARCTITYTVTRPSLVRTRLAAGKDDQFPPILQAGFTSSCRPLSSPAPATPFASAHGHFPSQSSPGLWLADSAERLHGGSPAAKPYVDPRHWFRHL</sequence>
<dbReference type="KEGG" id="bsc:COCSADRAFT_186172"/>
<feature type="region of interest" description="Disordered" evidence="1">
    <location>
        <begin position="48"/>
        <end position="112"/>
    </location>
</feature>
<reference evidence="3" key="2">
    <citation type="journal article" date="2013" name="PLoS Genet.">
        <title>Comparative genome structure, secondary metabolite, and effector coding capacity across Cochliobolus pathogens.</title>
        <authorList>
            <person name="Condon B.J."/>
            <person name="Leng Y."/>
            <person name="Wu D."/>
            <person name="Bushley K.E."/>
            <person name="Ohm R.A."/>
            <person name="Otillar R."/>
            <person name="Martin J."/>
            <person name="Schackwitz W."/>
            <person name="Grimwood J."/>
            <person name="MohdZainudin N."/>
            <person name="Xue C."/>
            <person name="Wang R."/>
            <person name="Manning V.A."/>
            <person name="Dhillon B."/>
            <person name="Tu Z.J."/>
            <person name="Steffenson B.J."/>
            <person name="Salamov A."/>
            <person name="Sun H."/>
            <person name="Lowry S."/>
            <person name="LaButti K."/>
            <person name="Han J."/>
            <person name="Copeland A."/>
            <person name="Lindquist E."/>
            <person name="Barry K."/>
            <person name="Schmutz J."/>
            <person name="Baker S.E."/>
            <person name="Ciuffetti L.M."/>
            <person name="Grigoriev I.V."/>
            <person name="Zhong S."/>
            <person name="Turgeon B.G."/>
        </authorList>
    </citation>
    <scope>NUCLEOTIDE SEQUENCE [LARGE SCALE GENOMIC DNA]</scope>
    <source>
        <strain evidence="3">ND90Pr / ATCC 201652</strain>
    </source>
</reference>
<protein>
    <submittedName>
        <fullName evidence="2">Uncharacterized protein</fullName>
    </submittedName>
</protein>
<evidence type="ECO:0000313" key="3">
    <source>
        <dbReference type="Proteomes" id="UP000016934"/>
    </source>
</evidence>
<dbReference type="EMBL" id="KB445637">
    <property type="protein sequence ID" value="EMD69206.1"/>
    <property type="molecule type" value="Genomic_DNA"/>
</dbReference>
<organism evidence="2 3">
    <name type="scientific">Cochliobolus sativus (strain ND90Pr / ATCC 201652)</name>
    <name type="common">Common root rot and spot blotch fungus</name>
    <name type="synonym">Bipolaris sorokiniana</name>
    <dbReference type="NCBI Taxonomy" id="665912"/>
    <lineage>
        <taxon>Eukaryota</taxon>
        <taxon>Fungi</taxon>
        <taxon>Dikarya</taxon>
        <taxon>Ascomycota</taxon>
        <taxon>Pezizomycotina</taxon>
        <taxon>Dothideomycetes</taxon>
        <taxon>Pleosporomycetidae</taxon>
        <taxon>Pleosporales</taxon>
        <taxon>Pleosporineae</taxon>
        <taxon>Pleosporaceae</taxon>
        <taxon>Bipolaris</taxon>
    </lineage>
</organism>
<dbReference type="RefSeq" id="XP_007694602.1">
    <property type="nucleotide sequence ID" value="XM_007696412.1"/>
</dbReference>
<gene>
    <name evidence="2" type="ORF">COCSADRAFT_186172</name>
</gene>
<dbReference type="Proteomes" id="UP000016934">
    <property type="component" value="Unassembled WGS sequence"/>
</dbReference>
<proteinExistence type="predicted"/>
<evidence type="ECO:0000256" key="1">
    <source>
        <dbReference type="SAM" id="MobiDB-lite"/>
    </source>
</evidence>
<dbReference type="HOGENOM" id="CLU_823883_0_0_1"/>
<keyword evidence="3" id="KW-1185">Reference proteome</keyword>
<dbReference type="OrthoDB" id="10545615at2759"/>
<name>M2TJ22_COCSN</name>
<dbReference type="GeneID" id="19133552"/>